<dbReference type="Pfam" id="PF00106">
    <property type="entry name" value="adh_short"/>
    <property type="match status" value="1"/>
</dbReference>
<proteinExistence type="predicted"/>
<protein>
    <submittedName>
        <fullName evidence="2">SDR family oxidoreductase</fullName>
    </submittedName>
</protein>
<sequence length="313" mass="33960">MHEVHVVRHDPVRVGRDVPSLVVTAPGSLHTPRRSAGTARVAGMTQRTTLITGATQGMGRALALDLAMRGGTVLLHGRDRTRLEAVATEARAAAPGTTIRTYLADLSDLDQVHAMADRIRSAEPYLDGLINNAVAGGGAEPLTRELSRQGHELRFAVNHLAPYALTRDLLPLLTASAPARVINVASIGQETIDFDNVMLERDYEGLRAYCRSKLAMIMATFELAAELQGTGVTVNTLHPAHLMDTNGVRAYGLTPVTSTDEGVRPTVRLLLDPELATATGRYFDQFTDTRAHEQAYDTEARERLMKLTHSLIA</sequence>
<dbReference type="PANTHER" id="PTHR43157">
    <property type="entry name" value="PHOSPHATIDYLINOSITOL-GLYCAN BIOSYNTHESIS CLASS F PROTEIN-RELATED"/>
    <property type="match status" value="1"/>
</dbReference>
<dbReference type="InterPro" id="IPR002347">
    <property type="entry name" value="SDR_fam"/>
</dbReference>
<evidence type="ECO:0000256" key="1">
    <source>
        <dbReference type="ARBA" id="ARBA00023002"/>
    </source>
</evidence>
<accession>A0ABP7UYX5</accession>
<name>A0ABP7UYX5_9ACTN</name>
<keyword evidence="1" id="KW-0560">Oxidoreductase</keyword>
<organism evidence="2 3">
    <name type="scientific">Streptomyces shaanxiensis</name>
    <dbReference type="NCBI Taxonomy" id="653357"/>
    <lineage>
        <taxon>Bacteria</taxon>
        <taxon>Bacillati</taxon>
        <taxon>Actinomycetota</taxon>
        <taxon>Actinomycetes</taxon>
        <taxon>Kitasatosporales</taxon>
        <taxon>Streptomycetaceae</taxon>
        <taxon>Streptomyces</taxon>
    </lineage>
</organism>
<gene>
    <name evidence="2" type="ORF">GCM10022233_29630</name>
</gene>
<dbReference type="SUPFAM" id="SSF51735">
    <property type="entry name" value="NAD(P)-binding Rossmann-fold domains"/>
    <property type="match status" value="1"/>
</dbReference>
<dbReference type="Proteomes" id="UP001499984">
    <property type="component" value="Unassembled WGS sequence"/>
</dbReference>
<dbReference type="EMBL" id="BAAAZY010000010">
    <property type="protein sequence ID" value="GAA4055811.1"/>
    <property type="molecule type" value="Genomic_DNA"/>
</dbReference>
<dbReference type="PANTHER" id="PTHR43157:SF31">
    <property type="entry name" value="PHOSPHATIDYLINOSITOL-GLYCAN BIOSYNTHESIS CLASS F PROTEIN"/>
    <property type="match status" value="1"/>
</dbReference>
<dbReference type="InterPro" id="IPR036291">
    <property type="entry name" value="NAD(P)-bd_dom_sf"/>
</dbReference>
<dbReference type="PRINTS" id="PR00081">
    <property type="entry name" value="GDHRDH"/>
</dbReference>
<reference evidence="3" key="1">
    <citation type="journal article" date="2019" name="Int. J. Syst. Evol. Microbiol.">
        <title>The Global Catalogue of Microorganisms (GCM) 10K type strain sequencing project: providing services to taxonomists for standard genome sequencing and annotation.</title>
        <authorList>
            <consortium name="The Broad Institute Genomics Platform"/>
            <consortium name="The Broad Institute Genome Sequencing Center for Infectious Disease"/>
            <person name="Wu L."/>
            <person name="Ma J."/>
        </authorList>
    </citation>
    <scope>NUCLEOTIDE SEQUENCE [LARGE SCALE GENOMIC DNA]</scope>
    <source>
        <strain evidence="3">JCM 16925</strain>
    </source>
</reference>
<evidence type="ECO:0000313" key="2">
    <source>
        <dbReference type="EMBL" id="GAA4055811.1"/>
    </source>
</evidence>
<comment type="caution">
    <text evidence="2">The sequence shown here is derived from an EMBL/GenBank/DDBJ whole genome shotgun (WGS) entry which is preliminary data.</text>
</comment>
<keyword evidence="3" id="KW-1185">Reference proteome</keyword>
<dbReference type="Gene3D" id="3.40.50.720">
    <property type="entry name" value="NAD(P)-binding Rossmann-like Domain"/>
    <property type="match status" value="1"/>
</dbReference>
<evidence type="ECO:0000313" key="3">
    <source>
        <dbReference type="Proteomes" id="UP001499984"/>
    </source>
</evidence>